<dbReference type="InterPro" id="IPR003597">
    <property type="entry name" value="Ig_C1-set"/>
</dbReference>
<protein>
    <submittedName>
        <fullName evidence="13">MHC class I cell surface glycoprotein</fullName>
    </submittedName>
</protein>
<evidence type="ECO:0000256" key="4">
    <source>
        <dbReference type="ARBA" id="ARBA00022451"/>
    </source>
</evidence>
<dbReference type="Gene3D" id="2.60.40.10">
    <property type="entry name" value="Immunoglobulins"/>
    <property type="match status" value="1"/>
</dbReference>
<reference evidence="13" key="1">
    <citation type="thesis" date="1990" institute="Unknown Institution">
        <title>Analysis of expression, structure, and evolution of non-classical class I major histocompatibility complex genes.</title>
        <authorList>
            <person name="Brorson K."/>
        </authorList>
    </citation>
    <scope>NUCLEOTIDE SEQUENCE</scope>
    <source>
        <strain evidence="13">BALB/c</strain>
    </source>
</reference>
<keyword evidence="7 11" id="KW-1133">Transmembrane helix</keyword>
<dbReference type="InterPro" id="IPR003006">
    <property type="entry name" value="Ig/MHC_CS"/>
</dbReference>
<dbReference type="AGR" id="MGI:95958"/>
<comment type="function">
    <text evidence="1">Involved in the presentation of foreign antigens to the immune system.</text>
</comment>
<dbReference type="InterPro" id="IPR011161">
    <property type="entry name" value="MHC_I-like_Ag-recog"/>
</dbReference>
<evidence type="ECO:0000256" key="6">
    <source>
        <dbReference type="ARBA" id="ARBA00022859"/>
    </source>
</evidence>
<keyword evidence="5 11" id="KW-0812">Transmembrane</keyword>
<comment type="similarity">
    <text evidence="3 10">Belongs to the MHC class I family.</text>
</comment>
<dbReference type="PRINTS" id="PR01638">
    <property type="entry name" value="MHCCLASSI"/>
</dbReference>
<dbReference type="SUPFAM" id="SSF54452">
    <property type="entry name" value="MHC antigen-recognition domain"/>
    <property type="match status" value="1"/>
</dbReference>
<reference evidence="13" key="2">
    <citation type="submission" date="1993-05" db="EMBL/GenBank/DDBJ databases">
        <authorList>
            <person name="Brorson K."/>
        </authorList>
    </citation>
    <scope>NUCLEOTIDE SEQUENCE</scope>
    <source>
        <strain evidence="13">BALB/c</strain>
    </source>
</reference>
<dbReference type="InterPro" id="IPR050208">
    <property type="entry name" value="MHC_class-I_related"/>
</dbReference>
<evidence type="ECO:0000313" key="14">
    <source>
        <dbReference type="MGI" id="MGI:95958"/>
    </source>
</evidence>
<dbReference type="GO" id="GO:0030670">
    <property type="term" value="C:phagocytic vesicle membrane"/>
    <property type="evidence" value="ECO:0007669"/>
    <property type="project" value="UniProtKB-ARBA"/>
</dbReference>
<evidence type="ECO:0000256" key="7">
    <source>
        <dbReference type="ARBA" id="ARBA00022989"/>
    </source>
</evidence>
<dbReference type="InterPro" id="IPR036179">
    <property type="entry name" value="Ig-like_dom_sf"/>
</dbReference>
<comment type="subcellular location">
    <subcellularLocation>
        <location evidence="2">Membrane</location>
        <topology evidence="2">Single-pass type I membrane protein</topology>
    </subcellularLocation>
</comment>
<feature type="transmembrane region" description="Helical" evidence="11">
    <location>
        <begin position="319"/>
        <end position="338"/>
    </location>
</feature>
<dbReference type="PANTHER" id="PTHR16675">
    <property type="entry name" value="MHC CLASS I-RELATED"/>
    <property type="match status" value="1"/>
</dbReference>
<sequence>MSGSSFKLLSHPQDGGRSHSLHYCYSAVTEPGPGVPSFLTSGFLDNQPFIHYDSRSMKAEPCADWLRENAQYFTHETEVFTNRMKIFQLSLRNIRQYYNSSGTQSQRAEFPSKAGPHTLQFTYGCEMRYNRTTGHWQYGYDGSDYLTLDLGSMQYIAATFIAGYTKRKWENNEYWLEKEKTYLEKECILWLQRYLTMGGKNFTRTDPPKTTVTHQFKPKENVTLRCWALGFYPADITLTWQLNGEELTQDTELVETRPSGDGTFQKWAAVVVPSGEEQRYTCHVQHEALTQPLVLKWEPLQLTTPTTGVYARGSCSPQATLLSVLAFPLFGIVLVFGLTRYKLRSEERTGLLHLFLKKRGSRTGPRDNVNSLQLKADLAMILRGHRFQ</sequence>
<evidence type="ECO:0000259" key="12">
    <source>
        <dbReference type="PROSITE" id="PS50835"/>
    </source>
</evidence>
<proteinExistence type="evidence at transcript level"/>
<dbReference type="InterPro" id="IPR037055">
    <property type="entry name" value="MHC_I-like_Ag-recog_sf"/>
</dbReference>
<dbReference type="GO" id="GO:0042612">
    <property type="term" value="C:MHC class I protein complex"/>
    <property type="evidence" value="ECO:0007669"/>
    <property type="project" value="UniProtKB-KW"/>
</dbReference>
<dbReference type="PIR" id="I54530">
    <property type="entry name" value="I54530"/>
</dbReference>
<dbReference type="InterPro" id="IPR007110">
    <property type="entry name" value="Ig-like_dom"/>
</dbReference>
<evidence type="ECO:0000256" key="9">
    <source>
        <dbReference type="ARBA" id="ARBA00023180"/>
    </source>
</evidence>
<dbReference type="EMBL" id="L22338">
    <property type="protein sequence ID" value="AAB42185.1"/>
    <property type="molecule type" value="mRNA"/>
</dbReference>
<feature type="domain" description="Ig-like" evidence="12">
    <location>
        <begin position="208"/>
        <end position="294"/>
    </location>
</feature>
<dbReference type="PROSITE" id="PS00290">
    <property type="entry name" value="IG_MHC"/>
    <property type="match status" value="1"/>
</dbReference>
<accession>P79566</accession>
<evidence type="ECO:0000256" key="2">
    <source>
        <dbReference type="ARBA" id="ARBA00004479"/>
    </source>
</evidence>
<dbReference type="FunFam" id="2.60.40.10:FF:000014">
    <property type="entry name" value="H-2 class I histocompatibility antigen, alpha chain"/>
    <property type="match status" value="1"/>
</dbReference>
<keyword evidence="8 11" id="KW-0472">Membrane</keyword>
<dbReference type="FunFam" id="3.30.500.10:FF:000001">
    <property type="entry name" value="H-2 class I histocompatibility antigen, alpha chain"/>
    <property type="match status" value="1"/>
</dbReference>
<dbReference type="PIR" id="PS0139">
    <property type="entry name" value="PS0139"/>
</dbReference>
<evidence type="ECO:0000256" key="10">
    <source>
        <dbReference type="RuleBase" id="RU004439"/>
    </source>
</evidence>
<evidence type="ECO:0000256" key="5">
    <source>
        <dbReference type="ARBA" id="ARBA00022692"/>
    </source>
</evidence>
<keyword evidence="4" id="KW-0490">MHC I</keyword>
<keyword evidence="9" id="KW-0325">Glycoprotein</keyword>
<accession>Q31129</accession>
<keyword evidence="6" id="KW-0391">Immunity</keyword>
<evidence type="ECO:0000256" key="8">
    <source>
        <dbReference type="ARBA" id="ARBA00023136"/>
    </source>
</evidence>
<dbReference type="InterPro" id="IPR001039">
    <property type="entry name" value="MHC_I_a_a1/a2"/>
</dbReference>
<dbReference type="Pfam" id="PF07654">
    <property type="entry name" value="C1-set"/>
    <property type="match status" value="1"/>
</dbReference>
<dbReference type="CDD" id="cd07698">
    <property type="entry name" value="IgC1_MHC_I_alpha3"/>
    <property type="match status" value="1"/>
</dbReference>
<dbReference type="AlphaFoldDB" id="Q31129"/>
<reference evidence="13" key="3">
    <citation type="journal article" date="1994" name="Immunogenetics">
        <title>H-2T24 and PemaT24: orthologous expressed MHC class Ib genes from mouse and Peromyscus maniculatus.</title>
        <authorList>
            <person name="Crew M.D."/>
            <person name="Douglass C.A."/>
            <person name="Brorson K.A."/>
        </authorList>
    </citation>
    <scope>NUCLEOTIDE SEQUENCE</scope>
    <source>
        <strain evidence="13">BALB/c</strain>
    </source>
</reference>
<evidence type="ECO:0000256" key="11">
    <source>
        <dbReference type="SAM" id="Phobius"/>
    </source>
</evidence>
<dbReference type="InterPro" id="IPR011162">
    <property type="entry name" value="MHC_I/II-like_Ag-recog"/>
</dbReference>
<name>Q31129_MOUSE</name>
<dbReference type="GO" id="GO:0098553">
    <property type="term" value="C:lumenal side of endoplasmic reticulum membrane"/>
    <property type="evidence" value="ECO:0007669"/>
    <property type="project" value="UniProtKB-ARBA"/>
</dbReference>
<organism evidence="13">
    <name type="scientific">Mus musculus</name>
    <name type="common">Mouse</name>
    <dbReference type="NCBI Taxonomy" id="10090"/>
    <lineage>
        <taxon>Eukaryota</taxon>
        <taxon>Metazoa</taxon>
        <taxon>Chordata</taxon>
        <taxon>Craniata</taxon>
        <taxon>Vertebrata</taxon>
        <taxon>Euteleostomi</taxon>
        <taxon>Mammalia</taxon>
        <taxon>Eutheria</taxon>
        <taxon>Euarchontoglires</taxon>
        <taxon>Glires</taxon>
        <taxon>Rodentia</taxon>
        <taxon>Myomorpha</taxon>
        <taxon>Muroidea</taxon>
        <taxon>Muridae</taxon>
        <taxon>Murinae</taxon>
        <taxon>Mus</taxon>
        <taxon>Mus</taxon>
    </lineage>
</organism>
<dbReference type="SUPFAM" id="SSF48726">
    <property type="entry name" value="Immunoglobulin"/>
    <property type="match status" value="1"/>
</dbReference>
<dbReference type="MGI" id="MGI:95958">
    <property type="gene designation" value="H2-T24"/>
</dbReference>
<dbReference type="PANTHER" id="PTHR16675:SF250">
    <property type="entry name" value="HISTOCOMPATIBILITY 2, T REGION LOCUS 24"/>
    <property type="match status" value="1"/>
</dbReference>
<dbReference type="OrthoDB" id="8936120at2759"/>
<dbReference type="GO" id="GO:0002474">
    <property type="term" value="P:antigen processing and presentation of peptide antigen via MHC class I"/>
    <property type="evidence" value="ECO:0007669"/>
    <property type="project" value="UniProtKB-KW"/>
</dbReference>
<evidence type="ECO:0000256" key="1">
    <source>
        <dbReference type="ARBA" id="ARBA00002297"/>
    </source>
</evidence>
<dbReference type="InterPro" id="IPR013783">
    <property type="entry name" value="Ig-like_fold"/>
</dbReference>
<gene>
    <name evidence="14" type="primary">H2-T24</name>
    <name evidence="13" type="synonym">H-2T24</name>
</gene>
<evidence type="ECO:0000256" key="3">
    <source>
        <dbReference type="ARBA" id="ARBA00006909"/>
    </source>
</evidence>
<dbReference type="Pfam" id="PF00129">
    <property type="entry name" value="MHC_I"/>
    <property type="match status" value="1"/>
</dbReference>
<evidence type="ECO:0000313" key="13">
    <source>
        <dbReference type="EMBL" id="AAB42185.1"/>
    </source>
</evidence>
<dbReference type="Gene3D" id="3.30.500.10">
    <property type="entry name" value="MHC class I-like antigen recognition-like"/>
    <property type="match status" value="1"/>
</dbReference>
<dbReference type="SMART" id="SM00407">
    <property type="entry name" value="IGc1"/>
    <property type="match status" value="1"/>
</dbReference>
<dbReference type="PROSITE" id="PS50835">
    <property type="entry name" value="IG_LIKE"/>
    <property type="match status" value="1"/>
</dbReference>